<sequence>MTDEPRSPNHGADHSPDTTQLPPPATDPSVHAYSRVPPDGADDFVPYQAPRQGSTSTFDSPSQAFPAPSQQFESPGVVPKAPGRRHLGKIIGLVSVVVVLLLVIGLVSFELYSRHKVKDCIAQGVTSVTGSQVDVSLSAKPLLLQALSGDIPFIQVDTKDAANASSKLHLRLDDLTGDSTGSKVGSIRGNGSLSFDRILELSKGQSTSTTTSGDSGTSSSNGAISKIAGNSADGTITIDSSFVVAIFPIPVSVTVKPQVVDGKITFPVTSATAAVFGIPSQYAQGIVDQMSKSMFSAMFDVVKFSSIKVTDTGVDFVVAGDNVALKQNVSNPSGSCSSLF</sequence>
<keyword evidence="4" id="KW-1185">Reference proteome</keyword>
<dbReference type="InterPro" id="IPR021373">
    <property type="entry name" value="DUF2993"/>
</dbReference>
<keyword evidence="2" id="KW-1133">Transmembrane helix</keyword>
<organism evidence="3 4">
    <name type="scientific">Gordonia asplenii</name>
    <dbReference type="NCBI Taxonomy" id="2725283"/>
    <lineage>
        <taxon>Bacteria</taxon>
        <taxon>Bacillati</taxon>
        <taxon>Actinomycetota</taxon>
        <taxon>Actinomycetes</taxon>
        <taxon>Mycobacteriales</taxon>
        <taxon>Gordoniaceae</taxon>
        <taxon>Gordonia</taxon>
    </lineage>
</organism>
<feature type="compositionally biased region" description="Polar residues" evidence="1">
    <location>
        <begin position="51"/>
        <end position="73"/>
    </location>
</feature>
<dbReference type="AlphaFoldDB" id="A0A848KQ20"/>
<protein>
    <submittedName>
        <fullName evidence="3">DUF2993 domain-containing protein</fullName>
    </submittedName>
</protein>
<dbReference type="Proteomes" id="UP000550729">
    <property type="component" value="Unassembled WGS sequence"/>
</dbReference>
<evidence type="ECO:0000256" key="1">
    <source>
        <dbReference type="SAM" id="MobiDB-lite"/>
    </source>
</evidence>
<reference evidence="3 4" key="1">
    <citation type="submission" date="2020-04" db="EMBL/GenBank/DDBJ databases">
        <title>Gordonia sp. nov. TBRC 11910.</title>
        <authorList>
            <person name="Suriyachadkun C."/>
        </authorList>
    </citation>
    <scope>NUCLEOTIDE SEQUENCE [LARGE SCALE GENOMIC DNA]</scope>
    <source>
        <strain evidence="3 4">TBRC 11910</strain>
    </source>
</reference>
<dbReference type="RefSeq" id="WP_170193285.1">
    <property type="nucleotide sequence ID" value="NZ_JABBNB010000005.1"/>
</dbReference>
<evidence type="ECO:0000313" key="3">
    <source>
        <dbReference type="EMBL" id="NMO00776.1"/>
    </source>
</evidence>
<feature type="compositionally biased region" description="Low complexity" evidence="1">
    <location>
        <begin position="204"/>
        <end position="222"/>
    </location>
</feature>
<accession>A0A848KQ20</accession>
<proteinExistence type="predicted"/>
<evidence type="ECO:0000256" key="2">
    <source>
        <dbReference type="SAM" id="Phobius"/>
    </source>
</evidence>
<evidence type="ECO:0000313" key="4">
    <source>
        <dbReference type="Proteomes" id="UP000550729"/>
    </source>
</evidence>
<keyword evidence="2" id="KW-0472">Membrane</keyword>
<feature type="region of interest" description="Disordered" evidence="1">
    <location>
        <begin position="1"/>
        <end position="79"/>
    </location>
</feature>
<feature type="transmembrane region" description="Helical" evidence="2">
    <location>
        <begin position="90"/>
        <end position="112"/>
    </location>
</feature>
<feature type="compositionally biased region" description="Basic and acidic residues" evidence="1">
    <location>
        <begin position="1"/>
        <end position="16"/>
    </location>
</feature>
<feature type="region of interest" description="Disordered" evidence="1">
    <location>
        <begin position="204"/>
        <end position="223"/>
    </location>
</feature>
<dbReference type="Pfam" id="PF11209">
    <property type="entry name" value="LmeA"/>
    <property type="match status" value="1"/>
</dbReference>
<comment type="caution">
    <text evidence="3">The sequence shown here is derived from an EMBL/GenBank/DDBJ whole genome shotgun (WGS) entry which is preliminary data.</text>
</comment>
<keyword evidence="2" id="KW-0812">Transmembrane</keyword>
<name>A0A848KQ20_9ACTN</name>
<dbReference type="EMBL" id="JABBNB010000005">
    <property type="protein sequence ID" value="NMO00776.1"/>
    <property type="molecule type" value="Genomic_DNA"/>
</dbReference>
<gene>
    <name evidence="3" type="ORF">HH308_06050</name>
</gene>